<name>A0ABT4AEZ6_9BACT</name>
<dbReference type="InterPro" id="IPR002937">
    <property type="entry name" value="Amino_oxidase"/>
</dbReference>
<evidence type="ECO:0000256" key="1">
    <source>
        <dbReference type="ARBA" id="ARBA00005995"/>
    </source>
</evidence>
<evidence type="ECO:0000313" key="3">
    <source>
        <dbReference type="EMBL" id="MCY1080243.1"/>
    </source>
</evidence>
<evidence type="ECO:0000259" key="2">
    <source>
        <dbReference type="Pfam" id="PF01593"/>
    </source>
</evidence>
<dbReference type="PANTHER" id="PTHR43563">
    <property type="entry name" value="AMINE OXIDASE"/>
    <property type="match status" value="1"/>
</dbReference>
<keyword evidence="4" id="KW-1185">Reference proteome</keyword>
<dbReference type="PROSITE" id="PS51257">
    <property type="entry name" value="PROKAR_LIPOPROTEIN"/>
    <property type="match status" value="1"/>
</dbReference>
<dbReference type="Pfam" id="PF13450">
    <property type="entry name" value="NAD_binding_8"/>
    <property type="match status" value="1"/>
</dbReference>
<proteinExistence type="inferred from homology"/>
<gene>
    <name evidence="3" type="ORF">OV287_37905</name>
</gene>
<dbReference type="PANTHER" id="PTHR43563:SF1">
    <property type="entry name" value="AMINE OXIDASE [FLAVIN-CONTAINING] B"/>
    <property type="match status" value="1"/>
</dbReference>
<feature type="domain" description="Amine oxidase" evidence="2">
    <location>
        <begin position="635"/>
        <end position="705"/>
    </location>
</feature>
<protein>
    <submittedName>
        <fullName evidence="3">NAD(P)-binding protein</fullName>
    </submittedName>
</protein>
<dbReference type="Proteomes" id="UP001207654">
    <property type="component" value="Unassembled WGS sequence"/>
</dbReference>
<dbReference type="InterPro" id="IPR050703">
    <property type="entry name" value="Flavin_MAO"/>
</dbReference>
<organism evidence="3 4">
    <name type="scientific">Archangium lansingense</name>
    <dbReference type="NCBI Taxonomy" id="2995310"/>
    <lineage>
        <taxon>Bacteria</taxon>
        <taxon>Pseudomonadati</taxon>
        <taxon>Myxococcota</taxon>
        <taxon>Myxococcia</taxon>
        <taxon>Myxococcales</taxon>
        <taxon>Cystobacterineae</taxon>
        <taxon>Archangiaceae</taxon>
        <taxon>Archangium</taxon>
    </lineage>
</organism>
<dbReference type="SUPFAM" id="SSF51905">
    <property type="entry name" value="FAD/NAD(P)-binding domain"/>
    <property type="match status" value="1"/>
</dbReference>
<evidence type="ECO:0000313" key="4">
    <source>
        <dbReference type="Proteomes" id="UP001207654"/>
    </source>
</evidence>
<dbReference type="RefSeq" id="WP_267538917.1">
    <property type="nucleotide sequence ID" value="NZ_JAPNKA010000001.1"/>
</dbReference>
<comment type="similarity">
    <text evidence="1">Belongs to the flavin monoamine oxidase family.</text>
</comment>
<dbReference type="Gene3D" id="3.50.50.60">
    <property type="entry name" value="FAD/NAD(P)-binding domain"/>
    <property type="match status" value="1"/>
</dbReference>
<dbReference type="EMBL" id="JAPNKA010000001">
    <property type="protein sequence ID" value="MCY1080243.1"/>
    <property type="molecule type" value="Genomic_DNA"/>
</dbReference>
<comment type="caution">
    <text evidence="3">The sequence shown here is derived from an EMBL/GenBank/DDBJ whole genome shotgun (WGS) entry which is preliminary data.</text>
</comment>
<reference evidence="3 4" key="1">
    <citation type="submission" date="2022-11" db="EMBL/GenBank/DDBJ databases">
        <title>Minimal conservation of predation-associated metabolite biosynthetic gene clusters underscores biosynthetic potential of Myxococcota including descriptions for ten novel species: Archangium lansinium sp. nov., Myxococcus landrumus sp. nov., Nannocystis bai.</title>
        <authorList>
            <person name="Ahearne A."/>
            <person name="Stevens C."/>
            <person name="Phillips K."/>
        </authorList>
    </citation>
    <scope>NUCLEOTIDE SEQUENCE [LARGE SCALE GENOMIC DNA]</scope>
    <source>
        <strain evidence="3 4">MIWBW</strain>
    </source>
</reference>
<sequence>MSNERPINIAVIGGGCAGIAAAFELTRPEHQGRYRVTVYQLGWRLGGKGASGRGAADRIQEHGLHLWMGFYENAFRLIRECYAELKRDPATCRIADWRDAFTPDHFNGLADWSQSGGWSPWTARMPPFDGLPGDSGNEVPRWTIADYLARSLELVRALVLTVQETTSGTVPDTQQSPAGVGTPEALLESMSSLLKYGQFATLAAVVEALGMMELALGTLRRYPENLLLRFHDAVAAALRERFAKLVETDDKLRRLWEIIDMMLAVVRGGLRFRLLTDPRGFDAIDDYDCREWLRLNGASEGTINGAFVRALYDLTFAYEDGDVKRPRVAAGQGLRGAFRAFFTYRGAFFWKMQSGMGDVVFAPFYEVLKRRGVRFEFFHRLEDVRLVAPERLSPGERPYVEALDFDVQAEVVGGGEYQPLVDVRGLPCWPAAPDYRQLVEGERLQQEGWQFESHWDRRKARTRTLRVGEDFDLAILAIGGGAIPYVCKQLVERDPRWRSMVERVKTVPTQACQLWMRASMSELGWNEPPINVSGFVEPFDTWADMSHLASEESWSQPPAAIAYFCNVLPDVPEEERLRPAFPQEQHERVRRNCVQFLQRDIVHLWPQAHGVSGGFRWDLLMDAREAPDAGVSNQGEARFTSQYWTANVNPTDRYTLSLPGSLKFRISPLDNTYDNLTVAGDWTDCGFNQGCVEAAVMSGRLAAHSISGAPRLEEIVGFDHP</sequence>
<dbReference type="Pfam" id="PF01593">
    <property type="entry name" value="Amino_oxidase"/>
    <property type="match status" value="1"/>
</dbReference>
<accession>A0ABT4AEZ6</accession>
<dbReference type="InterPro" id="IPR036188">
    <property type="entry name" value="FAD/NAD-bd_sf"/>
</dbReference>
<dbReference type="SUPFAM" id="SSF51971">
    <property type="entry name" value="Nucleotide-binding domain"/>
    <property type="match status" value="1"/>
</dbReference>